<keyword evidence="3" id="KW-1185">Reference proteome</keyword>
<sequence>MSTPRVILENATYHSRILNSIAELDYAPSALAQQTTYLKDIELRYQQSEQKLEKLSETTKKERKEHQNLRDSTARRLAHKLTGRKEKFKEKENKEEREYVEALEQELTEKDSLSVLSQMLAEARELNASLSEKAIQFESLKKELFDLYTRIFDGPTAEFPDDDRLEYHFQTSQSLHDQVQKTLNAECQAAEILTRADRTMAACQTKMQEALGYSQWDMWGGGGMSDIMERNSLSTAQSLAAQVEMLCLQARNVSPFVEPIGRLSVAQGSLMSDVFFDNIFTDMAFHRKIQDSATDLARVHTRLKAQRDAAIHRADTAGSQLIEASQSLEESRKALYDFREATFQRVVAEQRDPNFPERPPSYHSPESLPTEPTATRTIPEPLMSQDVQTPPSPPKWGSKNPYAAALAERASSEQDIIPTRETTPTTQA</sequence>
<protein>
    <submittedName>
        <fullName evidence="2">Uncharacterized protein</fullName>
    </submittedName>
</protein>
<feature type="region of interest" description="Disordered" evidence="1">
    <location>
        <begin position="54"/>
        <end position="74"/>
    </location>
</feature>
<proteinExistence type="predicted"/>
<dbReference type="PANTHER" id="PTHR21974">
    <property type="entry name" value="RE15880P"/>
    <property type="match status" value="1"/>
</dbReference>
<comment type="caution">
    <text evidence="2">The sequence shown here is derived from an EMBL/GenBank/DDBJ whole genome shotgun (WGS) entry which is preliminary data.</text>
</comment>
<evidence type="ECO:0000256" key="1">
    <source>
        <dbReference type="SAM" id="MobiDB-lite"/>
    </source>
</evidence>
<dbReference type="Proteomes" id="UP000807353">
    <property type="component" value="Unassembled WGS sequence"/>
</dbReference>
<dbReference type="PANTHER" id="PTHR21974:SF2">
    <property type="entry name" value="RE15880P"/>
    <property type="match status" value="1"/>
</dbReference>
<evidence type="ECO:0000313" key="3">
    <source>
        <dbReference type="Proteomes" id="UP000807353"/>
    </source>
</evidence>
<evidence type="ECO:0000313" key="2">
    <source>
        <dbReference type="EMBL" id="KAF9458705.1"/>
    </source>
</evidence>
<accession>A0A9P5XZW2</accession>
<reference evidence="2" key="1">
    <citation type="submission" date="2020-11" db="EMBL/GenBank/DDBJ databases">
        <authorList>
            <consortium name="DOE Joint Genome Institute"/>
            <person name="Ahrendt S."/>
            <person name="Riley R."/>
            <person name="Andreopoulos W."/>
            <person name="Labutti K."/>
            <person name="Pangilinan J."/>
            <person name="Ruiz-Duenas F.J."/>
            <person name="Barrasa J.M."/>
            <person name="Sanchez-Garcia M."/>
            <person name="Camarero S."/>
            <person name="Miyauchi S."/>
            <person name="Serrano A."/>
            <person name="Linde D."/>
            <person name="Babiker R."/>
            <person name="Drula E."/>
            <person name="Ayuso-Fernandez I."/>
            <person name="Pacheco R."/>
            <person name="Padilla G."/>
            <person name="Ferreira P."/>
            <person name="Barriuso J."/>
            <person name="Kellner H."/>
            <person name="Castanera R."/>
            <person name="Alfaro M."/>
            <person name="Ramirez L."/>
            <person name="Pisabarro A.G."/>
            <person name="Kuo A."/>
            <person name="Tritt A."/>
            <person name="Lipzen A."/>
            <person name="He G."/>
            <person name="Yan M."/>
            <person name="Ng V."/>
            <person name="Cullen D."/>
            <person name="Martin F."/>
            <person name="Rosso M.-N."/>
            <person name="Henrissat B."/>
            <person name="Hibbett D."/>
            <person name="Martinez A.T."/>
            <person name="Grigoriev I.V."/>
        </authorList>
    </citation>
    <scope>NUCLEOTIDE SEQUENCE</scope>
    <source>
        <strain evidence="2">CBS 247.69</strain>
    </source>
</reference>
<dbReference type="EMBL" id="MU150333">
    <property type="protein sequence ID" value="KAF9458705.1"/>
    <property type="molecule type" value="Genomic_DNA"/>
</dbReference>
<organism evidence="2 3">
    <name type="scientific">Collybia nuda</name>
    <dbReference type="NCBI Taxonomy" id="64659"/>
    <lineage>
        <taxon>Eukaryota</taxon>
        <taxon>Fungi</taxon>
        <taxon>Dikarya</taxon>
        <taxon>Basidiomycota</taxon>
        <taxon>Agaricomycotina</taxon>
        <taxon>Agaricomycetes</taxon>
        <taxon>Agaricomycetidae</taxon>
        <taxon>Agaricales</taxon>
        <taxon>Tricholomatineae</taxon>
        <taxon>Clitocybaceae</taxon>
        <taxon>Collybia</taxon>
    </lineage>
</organism>
<dbReference type="OrthoDB" id="2562743at2759"/>
<name>A0A9P5XZW2_9AGAR</name>
<feature type="region of interest" description="Disordered" evidence="1">
    <location>
        <begin position="349"/>
        <end position="428"/>
    </location>
</feature>
<gene>
    <name evidence="2" type="ORF">BDZ94DRAFT_1313034</name>
</gene>
<dbReference type="AlphaFoldDB" id="A0A9P5XZW2"/>